<dbReference type="Pfam" id="PF14615">
    <property type="entry name" value="Rsa3"/>
    <property type="match status" value="1"/>
</dbReference>
<keyword evidence="11" id="KW-1185">Reference proteome</keyword>
<dbReference type="GO" id="GO:0000027">
    <property type="term" value="P:ribosomal large subunit assembly"/>
    <property type="evidence" value="ECO:0007669"/>
    <property type="project" value="TreeGrafter"/>
</dbReference>
<dbReference type="GO" id="GO:0005730">
    <property type="term" value="C:nucleolus"/>
    <property type="evidence" value="ECO:0007669"/>
    <property type="project" value="UniProtKB-SubCell"/>
</dbReference>
<proteinExistence type="inferred from homology"/>
<evidence type="ECO:0000313" key="10">
    <source>
        <dbReference type="EMBL" id="KXN73588.1"/>
    </source>
</evidence>
<evidence type="ECO:0000256" key="7">
    <source>
        <dbReference type="ARBA" id="ARBA00023274"/>
    </source>
</evidence>
<evidence type="ECO:0000256" key="6">
    <source>
        <dbReference type="ARBA" id="ARBA00023242"/>
    </source>
</evidence>
<dbReference type="InterPro" id="IPR028217">
    <property type="entry name" value="Rsa3_C"/>
</dbReference>
<keyword evidence="7" id="KW-0687">Ribonucleoprotein</keyword>
<dbReference type="OrthoDB" id="69550at2759"/>
<evidence type="ECO:0000256" key="5">
    <source>
        <dbReference type="ARBA" id="ARBA00022517"/>
    </source>
</evidence>
<gene>
    <name evidence="10" type="ORF">CONCODRAFT_83396</name>
</gene>
<protein>
    <recommendedName>
        <fullName evidence="4">Ribosome assembly protein 3</fullName>
    </recommendedName>
</protein>
<evidence type="ECO:0000313" key="11">
    <source>
        <dbReference type="Proteomes" id="UP000070444"/>
    </source>
</evidence>
<feature type="domain" description="Ribosome-assembly protein 3 C-terminal" evidence="9">
    <location>
        <begin position="214"/>
        <end position="259"/>
    </location>
</feature>
<evidence type="ECO:0000259" key="9">
    <source>
        <dbReference type="Pfam" id="PF14615"/>
    </source>
</evidence>
<dbReference type="GO" id="GO:0030687">
    <property type="term" value="C:preribosome, large subunit precursor"/>
    <property type="evidence" value="ECO:0007669"/>
    <property type="project" value="TreeGrafter"/>
</dbReference>
<organism evidence="10 11">
    <name type="scientific">Conidiobolus coronatus (strain ATCC 28846 / CBS 209.66 / NRRL 28638)</name>
    <name type="common">Delacroixia coronata</name>
    <dbReference type="NCBI Taxonomy" id="796925"/>
    <lineage>
        <taxon>Eukaryota</taxon>
        <taxon>Fungi</taxon>
        <taxon>Fungi incertae sedis</taxon>
        <taxon>Zoopagomycota</taxon>
        <taxon>Entomophthoromycotina</taxon>
        <taxon>Entomophthoromycetes</taxon>
        <taxon>Entomophthorales</taxon>
        <taxon>Ancylistaceae</taxon>
        <taxon>Conidiobolus</taxon>
    </lineage>
</organism>
<dbReference type="PANTHER" id="PTHR28127">
    <property type="entry name" value="RIBOSOME ASSEMBLY PROTEIN 3"/>
    <property type="match status" value="1"/>
</dbReference>
<dbReference type="InterPro" id="IPR051898">
    <property type="entry name" value="Ribosome_Assembly_3"/>
</dbReference>
<evidence type="ECO:0000256" key="8">
    <source>
        <dbReference type="SAM" id="MobiDB-lite"/>
    </source>
</evidence>
<evidence type="ECO:0000256" key="4">
    <source>
        <dbReference type="ARBA" id="ARBA00015339"/>
    </source>
</evidence>
<evidence type="ECO:0000256" key="1">
    <source>
        <dbReference type="ARBA" id="ARBA00003035"/>
    </source>
</evidence>
<dbReference type="EMBL" id="KQ964434">
    <property type="protein sequence ID" value="KXN73588.1"/>
    <property type="molecule type" value="Genomic_DNA"/>
</dbReference>
<comment type="similarity">
    <text evidence="3">Belongs to the RSA3 family.</text>
</comment>
<evidence type="ECO:0000256" key="2">
    <source>
        <dbReference type="ARBA" id="ARBA00004604"/>
    </source>
</evidence>
<evidence type="ECO:0000256" key="3">
    <source>
        <dbReference type="ARBA" id="ARBA00006256"/>
    </source>
</evidence>
<name>A0A137PF03_CONC2</name>
<feature type="compositionally biased region" description="Basic residues" evidence="8">
    <location>
        <begin position="21"/>
        <end position="38"/>
    </location>
</feature>
<accession>A0A137PF03</accession>
<comment type="function">
    <text evidence="1">Required for efficient biogenesis of the 60S ribosomal subunit.</text>
</comment>
<feature type="region of interest" description="Disordered" evidence="8">
    <location>
        <begin position="1"/>
        <end position="50"/>
    </location>
</feature>
<dbReference type="AlphaFoldDB" id="A0A137PF03"/>
<comment type="subcellular location">
    <subcellularLocation>
        <location evidence="2">Nucleus</location>
        <location evidence="2">Nucleolus</location>
    </subcellularLocation>
</comment>
<sequence length="267" mass="30859">MAKDKVRDREIVEGEQPEKVKKSKKEKKEKKEKKTKKEKKSEVDDIEEIEQEEIEEVEEVSATILSKEESLSSQINNLFDKITSFESSPITNISEQLKGLSTDTVNSTDLELISNTSQNLLKLYDNSLQLLKSLHFSNSNLNSNNFKDSNQVIQECYNSIELNQLKDLMSVQLYQPLTQLNNELKYSMLALTKDQTVNNVLTPTLNNTNIEEKFREFYMENMANAFGDELDEIRQLENLDEDKIKILIQSLEIGINNFSGEEKELQF</sequence>
<dbReference type="Proteomes" id="UP000070444">
    <property type="component" value="Unassembled WGS sequence"/>
</dbReference>
<feature type="compositionally biased region" description="Basic and acidic residues" evidence="8">
    <location>
        <begin position="1"/>
        <end position="20"/>
    </location>
</feature>
<dbReference type="PANTHER" id="PTHR28127:SF1">
    <property type="entry name" value="RIBOSOME ASSEMBLY PROTEIN 3"/>
    <property type="match status" value="1"/>
</dbReference>
<keyword evidence="5" id="KW-0690">Ribosome biogenesis</keyword>
<keyword evidence="6" id="KW-0539">Nucleus</keyword>
<reference evidence="10 11" key="1">
    <citation type="journal article" date="2015" name="Genome Biol. Evol.">
        <title>Phylogenomic analyses indicate that early fungi evolved digesting cell walls of algal ancestors of land plants.</title>
        <authorList>
            <person name="Chang Y."/>
            <person name="Wang S."/>
            <person name="Sekimoto S."/>
            <person name="Aerts A.L."/>
            <person name="Choi C."/>
            <person name="Clum A."/>
            <person name="LaButti K.M."/>
            <person name="Lindquist E.A."/>
            <person name="Yee Ngan C."/>
            <person name="Ohm R.A."/>
            <person name="Salamov A.A."/>
            <person name="Grigoriev I.V."/>
            <person name="Spatafora J.W."/>
            <person name="Berbee M.L."/>
        </authorList>
    </citation>
    <scope>NUCLEOTIDE SEQUENCE [LARGE SCALE GENOMIC DNA]</scope>
    <source>
        <strain evidence="10 11">NRRL 28638</strain>
    </source>
</reference>